<dbReference type="KEGG" id="uma:UMAG_03487"/>
<evidence type="ECO:0000313" key="5">
    <source>
        <dbReference type="Proteomes" id="UP000000561"/>
    </source>
</evidence>
<protein>
    <submittedName>
        <fullName evidence="4">Uncharacterized protein</fullName>
    </submittedName>
</protein>
<feature type="region of interest" description="Disordered" evidence="1">
    <location>
        <begin position="108"/>
        <end position="189"/>
    </location>
</feature>
<sequence>MVSSHTARAGLLLLTSAVAASALPINNAPSVFAPDALAALQRRAIMKGNNYVPLGDTTVPLSPILLVLAGLGAAVAALLIALLRIFCPSCLSRSARIVLEERERAQQDLRVRGATSPRASPGASPTPGGSTPVHAHPRRFPPNKPTRPLGRNSRGSSIPIDSSSSSLTSKRQSHGYRGTSFSLAEARKNTDKSFRSSYSAFHMPALNSSESSSGSSTLHNARDSTMSERAKYPITATNDAIPLNNTGKPLHFGTRYLQRTSSTGKGADLQRTRSGSRRNAEIALAPQAVDRVQAVQWRRRDSNTQHPLQSTTNRRDSSLSFQSSSAEQSYLESTATSRMGSFCNTTANPLQPLSMFGTGAHLSQPWASPRSTSRSSSPDFASPDPSRLGVARGATANSRNSSVSGLLDSDGSDHGITPQTVIMVPTRQASKVR</sequence>
<proteinExistence type="predicted"/>
<gene>
    <name evidence="4" type="ORF">UMAG_03487</name>
</gene>
<dbReference type="EMBL" id="CM003148">
    <property type="protein sequence ID" value="KIS68393.1"/>
    <property type="molecule type" value="Genomic_DNA"/>
</dbReference>
<feature type="compositionally biased region" description="Low complexity" evidence="1">
    <location>
        <begin position="113"/>
        <end position="132"/>
    </location>
</feature>
<dbReference type="GeneID" id="23563927"/>
<evidence type="ECO:0000256" key="2">
    <source>
        <dbReference type="SAM" id="Phobius"/>
    </source>
</evidence>
<dbReference type="Proteomes" id="UP000000561">
    <property type="component" value="Chromosome 9"/>
</dbReference>
<feature type="region of interest" description="Disordered" evidence="1">
    <location>
        <begin position="205"/>
        <end position="226"/>
    </location>
</feature>
<evidence type="ECO:0000313" key="4">
    <source>
        <dbReference type="EMBL" id="KIS68393.1"/>
    </source>
</evidence>
<keyword evidence="2" id="KW-0812">Transmembrane</keyword>
<keyword evidence="3" id="KW-0732">Signal</keyword>
<feature type="region of interest" description="Disordered" evidence="1">
    <location>
        <begin position="298"/>
        <end position="325"/>
    </location>
</feature>
<dbReference type="RefSeq" id="XP_011389940.1">
    <property type="nucleotide sequence ID" value="XM_011391638.1"/>
</dbReference>
<feature type="region of interest" description="Disordered" evidence="1">
    <location>
        <begin position="361"/>
        <end position="433"/>
    </location>
</feature>
<dbReference type="AlphaFoldDB" id="A0A0D1CP22"/>
<feature type="transmembrane region" description="Helical" evidence="2">
    <location>
        <begin position="62"/>
        <end position="86"/>
    </location>
</feature>
<name>A0A0D1CP22_MYCMD</name>
<dbReference type="eggNOG" id="ENOG502R50V">
    <property type="taxonomic scope" value="Eukaryota"/>
</dbReference>
<keyword evidence="2" id="KW-1133">Transmembrane helix</keyword>
<feature type="chain" id="PRO_5002228522" evidence="3">
    <location>
        <begin position="23"/>
        <end position="433"/>
    </location>
</feature>
<evidence type="ECO:0000256" key="3">
    <source>
        <dbReference type="SAM" id="SignalP"/>
    </source>
</evidence>
<dbReference type="OrthoDB" id="2553670at2759"/>
<feature type="signal peptide" evidence="3">
    <location>
        <begin position="1"/>
        <end position="22"/>
    </location>
</feature>
<accession>A0A0D1CP22</accession>
<feature type="region of interest" description="Disordered" evidence="1">
    <location>
        <begin position="257"/>
        <end position="279"/>
    </location>
</feature>
<reference evidence="4 5" key="1">
    <citation type="journal article" date="2006" name="Nature">
        <title>Insights from the genome of the biotrophic fungal plant pathogen Ustilago maydis.</title>
        <authorList>
            <person name="Kamper J."/>
            <person name="Kahmann R."/>
            <person name="Bolker M."/>
            <person name="Ma L.J."/>
            <person name="Brefort T."/>
            <person name="Saville B.J."/>
            <person name="Banuett F."/>
            <person name="Kronstad J.W."/>
            <person name="Gold S.E."/>
            <person name="Muller O."/>
            <person name="Perlin M.H."/>
            <person name="Wosten H.A."/>
            <person name="de Vries R."/>
            <person name="Ruiz-Herrera J."/>
            <person name="Reynaga-Pena C.G."/>
            <person name="Snetselaar K."/>
            <person name="McCann M."/>
            <person name="Perez-Martin J."/>
            <person name="Feldbrugge M."/>
            <person name="Basse C.W."/>
            <person name="Steinberg G."/>
            <person name="Ibeas J.I."/>
            <person name="Holloman W."/>
            <person name="Guzman P."/>
            <person name="Farman M."/>
            <person name="Stajich J.E."/>
            <person name="Sentandreu R."/>
            <person name="Gonzalez-Prieto J.M."/>
            <person name="Kennell J.C."/>
            <person name="Molina L."/>
            <person name="Schirawski J."/>
            <person name="Mendoza-Mendoza A."/>
            <person name="Greilinger D."/>
            <person name="Munch K."/>
            <person name="Rossel N."/>
            <person name="Scherer M."/>
            <person name="Vranes M."/>
            <person name="Ladendorf O."/>
            <person name="Vincon V."/>
            <person name="Fuchs U."/>
            <person name="Sandrock B."/>
            <person name="Meng S."/>
            <person name="Ho E.C."/>
            <person name="Cahill M.J."/>
            <person name="Boyce K.J."/>
            <person name="Klose J."/>
            <person name="Klosterman S.J."/>
            <person name="Deelstra H.J."/>
            <person name="Ortiz-Castellanos L."/>
            <person name="Li W."/>
            <person name="Sanchez-Alonso P."/>
            <person name="Schreier P.H."/>
            <person name="Hauser-Hahn I."/>
            <person name="Vaupel M."/>
            <person name="Koopmann E."/>
            <person name="Friedrich G."/>
            <person name="Voss H."/>
            <person name="Schluter T."/>
            <person name="Margolis J."/>
            <person name="Platt D."/>
            <person name="Swimmer C."/>
            <person name="Gnirke A."/>
            <person name="Chen F."/>
            <person name="Vysotskaia V."/>
            <person name="Mannhaupt G."/>
            <person name="Guldener U."/>
            <person name="Munsterkotter M."/>
            <person name="Haase D."/>
            <person name="Oesterheld M."/>
            <person name="Mewes H.W."/>
            <person name="Mauceli E.W."/>
            <person name="DeCaprio D."/>
            <person name="Wade C.M."/>
            <person name="Butler J."/>
            <person name="Young S."/>
            <person name="Jaffe D.B."/>
            <person name="Calvo S."/>
            <person name="Nusbaum C."/>
            <person name="Galagan J."/>
            <person name="Birren B.W."/>
        </authorList>
    </citation>
    <scope>NUCLEOTIDE SEQUENCE [LARGE SCALE GENOMIC DNA]</scope>
    <source>
        <strain evidence="5">DSM 14603 / FGSC 9021 / UM521</strain>
    </source>
</reference>
<dbReference type="InParanoid" id="A0A0D1CP22"/>
<keyword evidence="5" id="KW-1185">Reference proteome</keyword>
<feature type="compositionally biased region" description="Low complexity" evidence="1">
    <location>
        <begin position="153"/>
        <end position="170"/>
    </location>
</feature>
<organism evidence="4 5">
    <name type="scientific">Mycosarcoma maydis</name>
    <name type="common">Corn smut fungus</name>
    <name type="synonym">Ustilago maydis</name>
    <dbReference type="NCBI Taxonomy" id="5270"/>
    <lineage>
        <taxon>Eukaryota</taxon>
        <taxon>Fungi</taxon>
        <taxon>Dikarya</taxon>
        <taxon>Basidiomycota</taxon>
        <taxon>Ustilaginomycotina</taxon>
        <taxon>Ustilaginomycetes</taxon>
        <taxon>Ustilaginales</taxon>
        <taxon>Ustilaginaceae</taxon>
        <taxon>Mycosarcoma</taxon>
    </lineage>
</organism>
<keyword evidence="2" id="KW-0472">Membrane</keyword>
<evidence type="ECO:0000256" key="1">
    <source>
        <dbReference type="SAM" id="MobiDB-lite"/>
    </source>
</evidence>
<feature type="compositionally biased region" description="Low complexity" evidence="1">
    <location>
        <begin position="367"/>
        <end position="386"/>
    </location>
</feature>
<dbReference type="VEuPathDB" id="FungiDB:UMAG_03487"/>
<dbReference type="OMA" id="PSCMSRS"/>